<dbReference type="InterPro" id="IPR011047">
    <property type="entry name" value="Quinoprotein_ADH-like_sf"/>
</dbReference>
<dbReference type="NCBIfam" id="NF041516">
    <property type="entry name" value="PA2928_fam"/>
    <property type="match status" value="1"/>
</dbReference>
<reference evidence="2 3" key="1">
    <citation type="submission" date="2021-03" db="EMBL/GenBank/DDBJ databases">
        <title>Sequencing the genomes of 1000 actinobacteria strains.</title>
        <authorList>
            <person name="Klenk H.-P."/>
        </authorList>
    </citation>
    <scope>NUCLEOTIDE SEQUENCE [LARGE SCALE GENOMIC DNA]</scope>
    <source>
        <strain evidence="2 3">DSM 45510</strain>
    </source>
</reference>
<keyword evidence="1" id="KW-0472">Membrane</keyword>
<keyword evidence="1" id="KW-1133">Transmembrane helix</keyword>
<dbReference type="Proteomes" id="UP000741013">
    <property type="component" value="Unassembled WGS sequence"/>
</dbReference>
<evidence type="ECO:0000313" key="3">
    <source>
        <dbReference type="Proteomes" id="UP000741013"/>
    </source>
</evidence>
<feature type="transmembrane region" description="Helical" evidence="1">
    <location>
        <begin position="29"/>
        <end position="49"/>
    </location>
</feature>
<keyword evidence="3" id="KW-1185">Reference proteome</keyword>
<dbReference type="RefSeq" id="WP_209669938.1">
    <property type="nucleotide sequence ID" value="NZ_JAGGMS010000001.1"/>
</dbReference>
<name>A0ABS4Q510_9PSEU</name>
<comment type="caution">
    <text evidence="2">The sequence shown here is derived from an EMBL/GenBank/DDBJ whole genome shotgun (WGS) entry which is preliminary data.</text>
</comment>
<protein>
    <recommendedName>
        <fullName evidence="4">PQQ-like domain-containing protein</fullName>
    </recommendedName>
</protein>
<proteinExistence type="predicted"/>
<keyword evidence="1" id="KW-0812">Transmembrane</keyword>
<sequence>MYQNPPQYAPAPSLYDTPPRRRRRKVVPLPMVAFLGIFALLFFGGSYLVSPEARIHAQPGVAFAELGGRDVVLVPYERQGARGMFQLLTQDMFQVRLAAVDPASDEVLWDTQLSDELIWEASVLGAGRDYAYVATDSGLMILDLSDGSVEVQGEDVPGLDGAYLTSRAAYAYDAEGRRILALTSSGAVRAIELDQTKAVAVDDETASAWADRLSADRPRSTTFEIAGTEAGLLPSSSEQVVLEDVGIGELGSVLFRGPEDGRKIQVSETAFPHARLVIADGTAAGAATGHVLVQHRLSLNDTGLGLSLVSLATGEVTGSLPISSAPEGAVVGPDGTTVVTAGDAVVLARGDGSVVPLEIGASDLFGSA</sequence>
<evidence type="ECO:0000313" key="2">
    <source>
        <dbReference type="EMBL" id="MBP2186688.1"/>
    </source>
</evidence>
<dbReference type="SUPFAM" id="SSF50998">
    <property type="entry name" value="Quinoprotein alcohol dehydrogenase-like"/>
    <property type="match status" value="1"/>
</dbReference>
<dbReference type="InterPro" id="IPR015943">
    <property type="entry name" value="WD40/YVTN_repeat-like_dom_sf"/>
</dbReference>
<gene>
    <name evidence="2" type="ORF">JOM49_008214</name>
</gene>
<accession>A0ABS4Q510</accession>
<evidence type="ECO:0008006" key="4">
    <source>
        <dbReference type="Google" id="ProtNLM"/>
    </source>
</evidence>
<dbReference type="EMBL" id="JAGGMS010000001">
    <property type="protein sequence ID" value="MBP2186688.1"/>
    <property type="molecule type" value="Genomic_DNA"/>
</dbReference>
<organism evidence="2 3">
    <name type="scientific">Amycolatopsis magusensis</name>
    <dbReference type="NCBI Taxonomy" id="882444"/>
    <lineage>
        <taxon>Bacteria</taxon>
        <taxon>Bacillati</taxon>
        <taxon>Actinomycetota</taxon>
        <taxon>Actinomycetes</taxon>
        <taxon>Pseudonocardiales</taxon>
        <taxon>Pseudonocardiaceae</taxon>
        <taxon>Amycolatopsis</taxon>
    </lineage>
</organism>
<dbReference type="InterPro" id="IPR048161">
    <property type="entry name" value="PA2928-like"/>
</dbReference>
<dbReference type="Gene3D" id="2.130.10.10">
    <property type="entry name" value="YVTN repeat-like/Quinoprotein amine dehydrogenase"/>
    <property type="match status" value="1"/>
</dbReference>
<evidence type="ECO:0000256" key="1">
    <source>
        <dbReference type="SAM" id="Phobius"/>
    </source>
</evidence>